<sequence length="32" mass="3364">MNALQTAMVIAILAIGIVGLITVARAVRVEQQ</sequence>
<comment type="caution">
    <text evidence="2">The sequence shown here is derived from an EMBL/GenBank/DDBJ whole genome shotgun (WGS) entry which is preliminary data.</text>
</comment>
<dbReference type="EMBL" id="VIXA01000001">
    <property type="protein sequence ID" value="TWG27041.1"/>
    <property type="molecule type" value="Genomic_DNA"/>
</dbReference>
<evidence type="ECO:0000313" key="2">
    <source>
        <dbReference type="EMBL" id="TWG27041.1"/>
    </source>
</evidence>
<accession>A0A561WT41</accession>
<dbReference type="Proteomes" id="UP000319927">
    <property type="component" value="Unassembled WGS sequence"/>
</dbReference>
<protein>
    <submittedName>
        <fullName evidence="2">Uncharacterized protein</fullName>
    </submittedName>
</protein>
<keyword evidence="3" id="KW-1185">Reference proteome</keyword>
<gene>
    <name evidence="2" type="ORF">FHX75_11176</name>
</gene>
<keyword evidence="1" id="KW-1133">Transmembrane helix</keyword>
<name>A0A561WT41_9ACTN</name>
<proteinExistence type="predicted"/>
<evidence type="ECO:0000256" key="1">
    <source>
        <dbReference type="SAM" id="Phobius"/>
    </source>
</evidence>
<dbReference type="AlphaFoldDB" id="A0A561WT41"/>
<keyword evidence="1" id="KW-0472">Membrane</keyword>
<keyword evidence="1" id="KW-0812">Transmembrane</keyword>
<evidence type="ECO:0000313" key="3">
    <source>
        <dbReference type="Proteomes" id="UP000319927"/>
    </source>
</evidence>
<reference evidence="2 3" key="1">
    <citation type="submission" date="2019-06" db="EMBL/GenBank/DDBJ databases">
        <title>Sequencing the genomes of 1000 actinobacteria strains.</title>
        <authorList>
            <person name="Klenk H.-P."/>
        </authorList>
    </citation>
    <scope>NUCLEOTIDE SEQUENCE [LARGE SCALE GENOMIC DNA]</scope>
    <source>
        <strain evidence="2 3">DSM 102131</strain>
    </source>
</reference>
<feature type="transmembrane region" description="Helical" evidence="1">
    <location>
        <begin position="6"/>
        <end position="27"/>
    </location>
</feature>
<organism evidence="2 3">
    <name type="scientific">Micromonospora palomenae</name>
    <dbReference type="NCBI Taxonomy" id="1461247"/>
    <lineage>
        <taxon>Bacteria</taxon>
        <taxon>Bacillati</taxon>
        <taxon>Actinomycetota</taxon>
        <taxon>Actinomycetes</taxon>
        <taxon>Micromonosporales</taxon>
        <taxon>Micromonosporaceae</taxon>
        <taxon>Micromonospora</taxon>
    </lineage>
</organism>